<comment type="cofactor">
    <cofactor evidence="4">
        <name>FAD</name>
        <dbReference type="ChEBI" id="CHEBI:57692"/>
    </cofactor>
</comment>
<evidence type="ECO:0000256" key="5">
    <source>
        <dbReference type="SAM" id="SignalP"/>
    </source>
</evidence>
<dbReference type="STRING" id="155417.A0A4Q4T252"/>
<accession>A0A4Q4T252</accession>
<dbReference type="SUPFAM" id="SSF51905">
    <property type="entry name" value="FAD/NAD(P)-binding domain"/>
    <property type="match status" value="1"/>
</dbReference>
<dbReference type="Proteomes" id="UP000293360">
    <property type="component" value="Unassembled WGS sequence"/>
</dbReference>
<dbReference type="Gene3D" id="3.30.560.10">
    <property type="entry name" value="Glucose Oxidase, domain 3"/>
    <property type="match status" value="1"/>
</dbReference>
<dbReference type="Pfam" id="PF05199">
    <property type="entry name" value="GMC_oxred_C"/>
    <property type="match status" value="1"/>
</dbReference>
<dbReference type="InterPro" id="IPR012132">
    <property type="entry name" value="GMC_OxRdtase"/>
</dbReference>
<dbReference type="PROSITE" id="PS00624">
    <property type="entry name" value="GMC_OXRED_2"/>
    <property type="match status" value="1"/>
</dbReference>
<name>A0A4Q4T252_9PEZI</name>
<feature type="chain" id="PRO_5020377900" description="Glucose-methanol-choline oxidoreductase N-terminal domain-containing protein" evidence="5">
    <location>
        <begin position="22"/>
        <end position="607"/>
    </location>
</feature>
<dbReference type="Gene3D" id="3.50.50.60">
    <property type="entry name" value="FAD/NAD(P)-binding domain"/>
    <property type="match status" value="2"/>
</dbReference>
<feature type="signal peptide" evidence="5">
    <location>
        <begin position="1"/>
        <end position="21"/>
    </location>
</feature>
<evidence type="ECO:0000256" key="1">
    <source>
        <dbReference type="ARBA" id="ARBA00010790"/>
    </source>
</evidence>
<dbReference type="PANTHER" id="PTHR11552:SF80">
    <property type="entry name" value="GMC OXIDOREDUCTASE"/>
    <property type="match status" value="1"/>
</dbReference>
<dbReference type="InterPro" id="IPR036188">
    <property type="entry name" value="FAD/NAD-bd_sf"/>
</dbReference>
<evidence type="ECO:0000313" key="7">
    <source>
        <dbReference type="EMBL" id="RYO95388.1"/>
    </source>
</evidence>
<feature type="binding site" evidence="4">
    <location>
        <position position="286"/>
    </location>
    <ligand>
        <name>FAD</name>
        <dbReference type="ChEBI" id="CHEBI:57692"/>
    </ligand>
</feature>
<dbReference type="GO" id="GO:0050660">
    <property type="term" value="F:flavin adenine dinucleotide binding"/>
    <property type="evidence" value="ECO:0007669"/>
    <property type="project" value="InterPro"/>
</dbReference>
<evidence type="ECO:0000256" key="2">
    <source>
        <dbReference type="ARBA" id="ARBA00022630"/>
    </source>
</evidence>
<organism evidence="7 8">
    <name type="scientific">Monosporascus ibericus</name>
    <dbReference type="NCBI Taxonomy" id="155417"/>
    <lineage>
        <taxon>Eukaryota</taxon>
        <taxon>Fungi</taxon>
        <taxon>Dikarya</taxon>
        <taxon>Ascomycota</taxon>
        <taxon>Pezizomycotina</taxon>
        <taxon>Sordariomycetes</taxon>
        <taxon>Xylariomycetidae</taxon>
        <taxon>Xylariales</taxon>
        <taxon>Xylariales incertae sedis</taxon>
        <taxon>Monosporascus</taxon>
    </lineage>
</organism>
<dbReference type="GO" id="GO:0016614">
    <property type="term" value="F:oxidoreductase activity, acting on CH-OH group of donors"/>
    <property type="evidence" value="ECO:0007669"/>
    <property type="project" value="InterPro"/>
</dbReference>
<dbReference type="EMBL" id="QJNU01000551">
    <property type="protein sequence ID" value="RYO95388.1"/>
    <property type="molecule type" value="Genomic_DNA"/>
</dbReference>
<comment type="similarity">
    <text evidence="1">Belongs to the GMC oxidoreductase family.</text>
</comment>
<dbReference type="InterPro" id="IPR000172">
    <property type="entry name" value="GMC_OxRdtase_N"/>
</dbReference>
<keyword evidence="8" id="KW-1185">Reference proteome</keyword>
<evidence type="ECO:0000313" key="8">
    <source>
        <dbReference type="Proteomes" id="UP000293360"/>
    </source>
</evidence>
<dbReference type="AlphaFoldDB" id="A0A4Q4T252"/>
<protein>
    <recommendedName>
        <fullName evidence="6">Glucose-methanol-choline oxidoreductase N-terminal domain-containing protein</fullName>
    </recommendedName>
</protein>
<dbReference type="OrthoDB" id="269227at2759"/>
<dbReference type="PANTHER" id="PTHR11552">
    <property type="entry name" value="GLUCOSE-METHANOL-CHOLINE GMC OXIDOREDUCTASE"/>
    <property type="match status" value="1"/>
</dbReference>
<feature type="domain" description="Glucose-methanol-choline oxidoreductase N-terminal" evidence="6">
    <location>
        <begin position="340"/>
        <end position="354"/>
    </location>
</feature>
<gene>
    <name evidence="7" type="ORF">DL764_007706</name>
</gene>
<keyword evidence="4" id="KW-0274">FAD</keyword>
<evidence type="ECO:0000256" key="3">
    <source>
        <dbReference type="ARBA" id="ARBA00023002"/>
    </source>
</evidence>
<dbReference type="Pfam" id="PF00732">
    <property type="entry name" value="GMC_oxred_N"/>
    <property type="match status" value="1"/>
</dbReference>
<evidence type="ECO:0000259" key="6">
    <source>
        <dbReference type="PROSITE" id="PS00624"/>
    </source>
</evidence>
<dbReference type="InterPro" id="IPR003953">
    <property type="entry name" value="FAD-dep_OxRdtase_2_FAD-bd"/>
</dbReference>
<evidence type="ECO:0000256" key="4">
    <source>
        <dbReference type="PIRSR" id="PIRSR000137-2"/>
    </source>
</evidence>
<reference evidence="7 8" key="1">
    <citation type="submission" date="2018-06" db="EMBL/GenBank/DDBJ databases">
        <title>Complete Genomes of Monosporascus.</title>
        <authorList>
            <person name="Robinson A.J."/>
            <person name="Natvig D.O."/>
        </authorList>
    </citation>
    <scope>NUCLEOTIDE SEQUENCE [LARGE SCALE GENOMIC DNA]</scope>
    <source>
        <strain evidence="7 8">CBS 110550</strain>
    </source>
</reference>
<dbReference type="InterPro" id="IPR007867">
    <property type="entry name" value="GMC_OxRtase_C"/>
</dbReference>
<dbReference type="SUPFAM" id="SSF54373">
    <property type="entry name" value="FAD-linked reductases, C-terminal domain"/>
    <property type="match status" value="1"/>
</dbReference>
<dbReference type="PIRSF" id="PIRSF000137">
    <property type="entry name" value="Alcohol_oxidase"/>
    <property type="match status" value="1"/>
</dbReference>
<dbReference type="Pfam" id="PF00890">
    <property type="entry name" value="FAD_binding_2"/>
    <property type="match status" value="1"/>
</dbReference>
<proteinExistence type="inferred from homology"/>
<keyword evidence="2" id="KW-0285">Flavoprotein</keyword>
<sequence>MIRQLLAAGAAGLISLPAAVATTANREYDYIVVGSGPGGAPLAANLARAGQSVLLLEAGDDQGSNPTYADMANFNAAGNDPLSRWDFFVRHFADEADNARYEKTTWRRPDGSFYVGLDPPAGSERLGVFYPRAATLGGCAMHNGGICALPADDDWNLIANLTGDNTWAADNMRRYFVKMEQNEYLPVGTPGHGYDGYVHTTISDPSFMEVDSDLQKLASELVDLTGGDVAGDVNALDPDRDQRTGVFGLAIHADSKGKRTGSNTLIRATLDDSAGYPLTVQLESLVTKVLFAKHTRVPTAIGVEYLKGKSMYKADPRYNASSKGEVGRAYAKKEVILSGGAFNSPQILKLSGIGPRKELRKFGIPVIKDLPGVGEQMADNYEAGILSLASKDLNGTAGPVAVLLRTPTARSENRNIHAWCGAFSFEGFYPGFPTDYGPSQYECAIVHMNPRSQAGYVRLTSADPRDVPDINLRFFDGEEGADEDLTELLDAAETFRTAMGNAGPPITPFDEKHPCPGRNSVCSDEDQKEYIRLQAYSHHATSTCAIGPASDRYAVLDSKFRVHGVRNLRVVDASAFPTVPGAFPVCPTFMLGEKAADDILKELRQQA</sequence>
<keyword evidence="3" id="KW-0560">Oxidoreductase</keyword>
<keyword evidence="5" id="KW-0732">Signal</keyword>
<comment type="caution">
    <text evidence="7">The sequence shown here is derived from an EMBL/GenBank/DDBJ whole genome shotgun (WGS) entry which is preliminary data.</text>
</comment>